<dbReference type="InterPro" id="IPR041228">
    <property type="entry name" value="Dynein_C"/>
</dbReference>
<evidence type="ECO:0000313" key="5">
    <source>
        <dbReference type="EMBL" id="GKT34569.1"/>
    </source>
</evidence>
<evidence type="ECO:0000313" key="6">
    <source>
        <dbReference type="Proteomes" id="UP001057375"/>
    </source>
</evidence>
<comment type="caution">
    <text evidence="5">The sequence shown here is derived from an EMBL/GenBank/DDBJ whole genome shotgun (WGS) entry which is preliminary data.</text>
</comment>
<keyword evidence="6" id="KW-1185">Reference proteome</keyword>
<feature type="domain" description="Dynein heavy chain C-terminal" evidence="4">
    <location>
        <begin position="662"/>
        <end position="955"/>
    </location>
</feature>
<proteinExistence type="predicted"/>
<feature type="domain" description="Dynein heavy chain region D6 P-loop" evidence="1">
    <location>
        <begin position="366"/>
        <end position="488"/>
    </location>
</feature>
<reference evidence="5" key="1">
    <citation type="submission" date="2022-03" db="EMBL/GenBank/DDBJ databases">
        <title>Draft genome sequence of Aduncisulcus paluster, a free-living microaerophilic Fornicata.</title>
        <authorList>
            <person name="Yuyama I."/>
            <person name="Kume K."/>
            <person name="Tamura T."/>
            <person name="Inagaki Y."/>
            <person name="Hashimoto T."/>
        </authorList>
    </citation>
    <scope>NUCLEOTIDE SEQUENCE</scope>
    <source>
        <strain evidence="5">NY0171</strain>
    </source>
</reference>
<dbReference type="InterPro" id="IPR042219">
    <property type="entry name" value="AAA_lid_11_sf"/>
</dbReference>
<gene>
    <name evidence="5" type="ORF">ADUPG1_007902</name>
</gene>
<dbReference type="InterPro" id="IPR026983">
    <property type="entry name" value="DHC"/>
</dbReference>
<feature type="non-terminal residue" evidence="5">
    <location>
        <position position="1"/>
    </location>
</feature>
<feature type="domain" description="Dynein heavy chain ATP-binding dynein motor region" evidence="2">
    <location>
        <begin position="2"/>
        <end position="123"/>
    </location>
</feature>
<evidence type="ECO:0000259" key="1">
    <source>
        <dbReference type="Pfam" id="PF03028"/>
    </source>
</evidence>
<dbReference type="InterPro" id="IPR041658">
    <property type="entry name" value="AAA_lid_11"/>
</dbReference>
<organism evidence="5 6">
    <name type="scientific">Aduncisulcus paluster</name>
    <dbReference type="NCBI Taxonomy" id="2918883"/>
    <lineage>
        <taxon>Eukaryota</taxon>
        <taxon>Metamonada</taxon>
        <taxon>Carpediemonas-like organisms</taxon>
        <taxon>Aduncisulcus</taxon>
    </lineage>
</organism>
<dbReference type="Pfam" id="PF18198">
    <property type="entry name" value="AAA_lid_11"/>
    <property type="match status" value="1"/>
</dbReference>
<accession>A0ABQ5KT26</accession>
<evidence type="ECO:0000259" key="4">
    <source>
        <dbReference type="Pfam" id="PF18199"/>
    </source>
</evidence>
<evidence type="ECO:0000259" key="2">
    <source>
        <dbReference type="Pfam" id="PF12781"/>
    </source>
</evidence>
<dbReference type="Proteomes" id="UP001057375">
    <property type="component" value="Unassembled WGS sequence"/>
</dbReference>
<dbReference type="Gene3D" id="1.10.8.1220">
    <property type="match status" value="1"/>
</dbReference>
<sequence>TKFIKLGDKEIEYDPKFRLFLQTKMANPHYTPEIQAQTTLVNFTVTEDGLEDQILALVVSEERPDLEQQKGELMRQQNEFMIKLKKLEDELLHTLSNAKQETMLDDTALIENLETTKATSIEIAEKVKEAQITEKSINAAREIYRPVATRSSMLYFLMNSLCFIHSMYQFSLRAFLTVFYKAMRSACKSDDVKARVEILIEDITFATYSFVSLGLFETHKIMFVAQMTIQIMSREGKLPADEVEFLLKGPQEFGQDNPLSDWLSDNCWSLVLALTQVNDTFTKLAQDIEGSSKRWKEWADCESPEDEKMPQEWKNKTDLQKLCIIRSMRPDRVQHAMVNFIRENMGRKYTDPLPYSFAETYKEMDKSTPIFFMLSPGVDPLKDVEAYARKLGFTYANEKFKEVSLGQGQEPAAEDALEKTAKNGGFVFLANVHLMQKWLAKLEKMMEKIATDEETHKDFRLFLSAEPHGNPSISSVPAGIVQQCITVTNEAPRGMKANMLRAINKFNNEFLESCTKGNEFKTILFTLCFFHGTLLERRKFGSQGYAGGSYPFSEGDLTISADILLNYLEGNARIPWEDLRYLFGEIVYGGHIGNDYDRRLVSTYLDVLVNPQLLEDIDLCGGFPCPPPSSHEKYIEYIHEMLPAESPKMFGLHPNAEIGSLTEQSNTMLSTLFELQPKDAAAGEGVSRETIVKQKLEDILDQLSPNFDMMDMLDRVEVRTPYIFVCLQECERMNILLSTIRKSLEELDLGLKGDLTINEEMEILMNSLAAERVPEKWEKVAYPSLKGLAAWLVDLRERVEQLQGWSSELSLPRSVWLPGLFNPQSFLTAILQTTARKNEWPLDSMIINSEVTKKFVADITAPPREGAYVHGLFLEGARWDTKQNCLKDPFLKELYPEVPVMFLKAVTSDKAETRDIYHCPAYKTKQRGPTFVWEFTLKTRVPESVWILGGVCLLLAND</sequence>
<dbReference type="Gene3D" id="3.10.490.20">
    <property type="match status" value="1"/>
</dbReference>
<protein>
    <submittedName>
        <fullName evidence="5">Dynein beta chain, ciliary</fullName>
    </submittedName>
</protein>
<dbReference type="Pfam" id="PF12781">
    <property type="entry name" value="AAA_9"/>
    <property type="match status" value="1"/>
</dbReference>
<dbReference type="InterPro" id="IPR004273">
    <property type="entry name" value="Dynein_heavy_D6_P-loop"/>
</dbReference>
<dbReference type="Pfam" id="PF03028">
    <property type="entry name" value="Dynein_heavy"/>
    <property type="match status" value="1"/>
</dbReference>
<dbReference type="Gene3D" id="6.10.140.1060">
    <property type="match status" value="1"/>
</dbReference>
<dbReference type="Gene3D" id="1.20.1270.280">
    <property type="match status" value="1"/>
</dbReference>
<dbReference type="EMBL" id="BQXS01010832">
    <property type="protein sequence ID" value="GKT34569.1"/>
    <property type="molecule type" value="Genomic_DNA"/>
</dbReference>
<dbReference type="PANTHER" id="PTHR22878:SF63">
    <property type="entry name" value="DYNEIN AXONEMAL HEAVY CHAIN 10"/>
    <property type="match status" value="1"/>
</dbReference>
<dbReference type="PANTHER" id="PTHR22878">
    <property type="entry name" value="DYNEIN HEAVY CHAIN 6, AXONEMAL-LIKE-RELATED"/>
    <property type="match status" value="1"/>
</dbReference>
<dbReference type="InterPro" id="IPR043160">
    <property type="entry name" value="Dynein_C_barrel"/>
</dbReference>
<name>A0ABQ5KT26_9EUKA</name>
<dbReference type="InterPro" id="IPR027417">
    <property type="entry name" value="P-loop_NTPase"/>
</dbReference>
<feature type="domain" description="Dynein heavy chain AAA lid" evidence="3">
    <location>
        <begin position="520"/>
        <end position="656"/>
    </location>
</feature>
<dbReference type="Gene3D" id="1.10.8.720">
    <property type="entry name" value="Region D6 of dynein motor"/>
    <property type="match status" value="1"/>
</dbReference>
<dbReference type="Pfam" id="PF18199">
    <property type="entry name" value="Dynein_C"/>
    <property type="match status" value="1"/>
</dbReference>
<dbReference type="Gene3D" id="3.40.50.300">
    <property type="entry name" value="P-loop containing nucleotide triphosphate hydrolases"/>
    <property type="match status" value="2"/>
</dbReference>
<evidence type="ECO:0000259" key="3">
    <source>
        <dbReference type="Pfam" id="PF18198"/>
    </source>
</evidence>
<dbReference type="InterPro" id="IPR035706">
    <property type="entry name" value="AAA_9"/>
</dbReference>